<keyword evidence="1" id="KW-0472">Membrane</keyword>
<dbReference type="Proteomes" id="UP000002008">
    <property type="component" value="Chromosome"/>
</dbReference>
<dbReference type="EnsemblBacteria" id="ABY35981">
    <property type="protein sequence ID" value="ABY35981"/>
    <property type="gene ID" value="Caur_2779"/>
</dbReference>
<keyword evidence="1" id="KW-0812">Transmembrane</keyword>
<dbReference type="KEGG" id="cau:Caur_2779"/>
<evidence type="ECO:0000256" key="1">
    <source>
        <dbReference type="SAM" id="Phobius"/>
    </source>
</evidence>
<accession>A9WKA3</accession>
<dbReference type="AlphaFoldDB" id="A9WKA3"/>
<dbReference type="PATRIC" id="fig|324602.8.peg.3129"/>
<feature type="transmembrane region" description="Helical" evidence="1">
    <location>
        <begin position="111"/>
        <end position="136"/>
    </location>
</feature>
<dbReference type="InParanoid" id="A9WKA3"/>
<reference evidence="3" key="1">
    <citation type="journal article" date="2011" name="BMC Genomics">
        <title>Complete genome sequence of the filamentous anoxygenic phototrophic bacterium Chloroflexus aurantiacus.</title>
        <authorList>
            <person name="Tang K.H."/>
            <person name="Barry K."/>
            <person name="Chertkov O."/>
            <person name="Dalin E."/>
            <person name="Han C.S."/>
            <person name="Hauser L.J."/>
            <person name="Honchak B.M."/>
            <person name="Karbach L.E."/>
            <person name="Land M.L."/>
            <person name="Lapidus A."/>
            <person name="Larimer F.W."/>
            <person name="Mikhailova N."/>
            <person name="Pitluck S."/>
            <person name="Pierson B.K."/>
            <person name="Blankenship R.E."/>
        </authorList>
    </citation>
    <scope>NUCLEOTIDE SEQUENCE [LARGE SCALE GENOMIC DNA]</scope>
    <source>
        <strain evidence="3">ATCC 29366 / DSM 635 / J-10-fl</strain>
    </source>
</reference>
<keyword evidence="1" id="KW-1133">Transmembrane helix</keyword>
<keyword evidence="3" id="KW-1185">Reference proteome</keyword>
<sequence>MFMLTLCALCASVVQLSPPRPGRLSANYPELLNLRLSCKPPCAMLYSMHWPVCRRRTMELSTLTWTARLSLLRNRLIFKQTLLVFGIAILALGLLIFLISEENRWLITLQVMGITTGIIAGLLVIVVGLLALIGYEQQFVLDTTGVRSTLSGRTKLFFRTVRIASLLSGQVTAMGSGLVMRTSDHIRWQDVERVEVDRQQRVLTLYRKRGAPFLLVCGPEQFNTVCAIVQQQTGLSVG</sequence>
<feature type="transmembrane region" description="Helical" evidence="1">
    <location>
        <begin position="77"/>
        <end position="99"/>
    </location>
</feature>
<protein>
    <submittedName>
        <fullName evidence="2">Uncharacterized protein</fullName>
    </submittedName>
</protein>
<name>A9WKA3_CHLAA</name>
<evidence type="ECO:0000313" key="3">
    <source>
        <dbReference type="Proteomes" id="UP000002008"/>
    </source>
</evidence>
<dbReference type="HOGENOM" id="CLU_101698_0_0_0"/>
<organism evidence="2 3">
    <name type="scientific">Chloroflexus aurantiacus (strain ATCC 29366 / DSM 635 / J-10-fl)</name>
    <dbReference type="NCBI Taxonomy" id="324602"/>
    <lineage>
        <taxon>Bacteria</taxon>
        <taxon>Bacillati</taxon>
        <taxon>Chloroflexota</taxon>
        <taxon>Chloroflexia</taxon>
        <taxon>Chloroflexales</taxon>
        <taxon>Chloroflexineae</taxon>
        <taxon>Chloroflexaceae</taxon>
        <taxon>Chloroflexus</taxon>
    </lineage>
</organism>
<proteinExistence type="predicted"/>
<evidence type="ECO:0000313" key="2">
    <source>
        <dbReference type="EMBL" id="ABY35981.1"/>
    </source>
</evidence>
<dbReference type="EMBL" id="CP000909">
    <property type="protein sequence ID" value="ABY35981.1"/>
    <property type="molecule type" value="Genomic_DNA"/>
</dbReference>
<gene>
    <name evidence="2" type="ordered locus">Caur_2779</name>
</gene>